<comment type="catalytic activity">
    <reaction evidence="6">
        <text>octanoate + ATP + CoA = octanoyl-CoA + AMP + diphosphate</text>
        <dbReference type="Rhea" id="RHEA:33631"/>
        <dbReference type="ChEBI" id="CHEBI:25646"/>
        <dbReference type="ChEBI" id="CHEBI:30616"/>
        <dbReference type="ChEBI" id="CHEBI:33019"/>
        <dbReference type="ChEBI" id="CHEBI:57287"/>
        <dbReference type="ChEBI" id="CHEBI:57386"/>
        <dbReference type="ChEBI" id="CHEBI:456215"/>
    </reaction>
</comment>
<name>A0A9N9RIB2_9DIPT</name>
<sequence length="593" mass="66055">MILKRLSTLSQKVSKSVTRNFSSSKIHKTATASYIHRVEDDPLKFLTFGQCLKNIANRYPDREAIVSCAENSSITFAEALDKSDRLASGLLNLGLNKGDRVGIWSPNYEFWYISMMAMARAGLICVALNPAYTVPELEYCIKKVDIKAIIAPEVFRKQKHYNMLTSLIPDMANSKSGSNDWDNTKSSLKKVIIKSDKKLPGAIQYDDLIGLASEADLKSVEDIQSTISPDSGCNVQFSSGTTGKPKAALLSHFSMINNGYDVGLRHEFHKMHARVCLNNPLFHVYGCIISIANALCHGATLVFPAPHFSPEDSLKAIVKENCNVIYGTPTMFVDLVAKQKELNINLPQIELANTGGSICTPQLVKDVVNVLNVKKFKSVYGLTETSAVVFQSLPEDANESVEEFVGACNSHLEVKIVDKDGNSVPFGQPGELWVRGYSTMLGYWNDPEKTNEVLGSDKWFKTGDQFILYENGYGKVSGRLKEMIIRGGENLFPREIEDFLNTHDNILETHVVGIPDDRMGEEVAAFIRLEDNTKPVTRDDIKKFCHGKLAHFKVPRYVIVVDEFPRTVSGKIQKFRFTEVFADKLKEAIGNKS</sequence>
<dbReference type="InterPro" id="IPR000873">
    <property type="entry name" value="AMP-dep_synth/lig_dom"/>
</dbReference>
<evidence type="ECO:0000256" key="6">
    <source>
        <dbReference type="ARBA" id="ARBA00047319"/>
    </source>
</evidence>
<dbReference type="InterPro" id="IPR020845">
    <property type="entry name" value="AMP-binding_CS"/>
</dbReference>
<protein>
    <recommendedName>
        <fullName evidence="5">Medium-chain acyl-CoA ligase ACSF2, mitochondrial</fullName>
        <ecNumber evidence="4">6.2.1.2</ecNumber>
    </recommendedName>
</protein>
<feature type="domain" description="AMP-dependent synthetase/ligase" evidence="8">
    <location>
        <begin position="54"/>
        <end position="444"/>
    </location>
</feature>
<dbReference type="EMBL" id="OU895877">
    <property type="protein sequence ID" value="CAG9798543.1"/>
    <property type="molecule type" value="Genomic_DNA"/>
</dbReference>
<dbReference type="GO" id="GO:0031956">
    <property type="term" value="F:medium-chain fatty acid-CoA ligase activity"/>
    <property type="evidence" value="ECO:0007669"/>
    <property type="project" value="UniProtKB-EC"/>
</dbReference>
<comment type="function">
    <text evidence="3">Acyl-CoA synthases catalyze the initial reaction in fatty acid metabolism, by forming a thioester with CoA. Has some preference toward medium-chain substrates. Plays a role in adipocyte differentiation.</text>
</comment>
<feature type="domain" description="AMP-binding enzyme C-terminal" evidence="9">
    <location>
        <begin position="495"/>
        <end position="571"/>
    </location>
</feature>
<comment type="similarity">
    <text evidence="1">Belongs to the ATP-dependent AMP-binding enzyme family.</text>
</comment>
<gene>
    <name evidence="10" type="ORF">CHIRRI_LOCUS1525</name>
</gene>
<evidence type="ECO:0000256" key="4">
    <source>
        <dbReference type="ARBA" id="ARBA00039009"/>
    </source>
</evidence>
<evidence type="ECO:0000313" key="10">
    <source>
        <dbReference type="EMBL" id="CAG9798543.1"/>
    </source>
</evidence>
<dbReference type="AlphaFoldDB" id="A0A9N9RIB2"/>
<evidence type="ECO:0000256" key="2">
    <source>
        <dbReference type="ARBA" id="ARBA00022598"/>
    </source>
</evidence>
<evidence type="ECO:0000256" key="1">
    <source>
        <dbReference type="ARBA" id="ARBA00006432"/>
    </source>
</evidence>
<dbReference type="EC" id="6.2.1.2" evidence="4"/>
<evidence type="ECO:0000259" key="9">
    <source>
        <dbReference type="Pfam" id="PF13193"/>
    </source>
</evidence>
<comment type="catalytic activity">
    <reaction evidence="7">
        <text>a medium-chain fatty acid + ATP + CoA = a medium-chain fatty acyl-CoA + AMP + diphosphate</text>
        <dbReference type="Rhea" id="RHEA:48340"/>
        <dbReference type="ChEBI" id="CHEBI:30616"/>
        <dbReference type="ChEBI" id="CHEBI:33019"/>
        <dbReference type="ChEBI" id="CHEBI:57287"/>
        <dbReference type="ChEBI" id="CHEBI:59558"/>
        <dbReference type="ChEBI" id="CHEBI:90546"/>
        <dbReference type="ChEBI" id="CHEBI:456215"/>
        <dbReference type="EC" id="6.2.1.2"/>
    </reaction>
</comment>
<evidence type="ECO:0000256" key="3">
    <source>
        <dbReference type="ARBA" id="ARBA00037247"/>
    </source>
</evidence>
<evidence type="ECO:0000256" key="7">
    <source>
        <dbReference type="ARBA" id="ARBA00048277"/>
    </source>
</evidence>
<dbReference type="PANTHER" id="PTHR43201:SF5">
    <property type="entry name" value="MEDIUM-CHAIN ACYL-COA LIGASE ACSF2, MITOCHONDRIAL"/>
    <property type="match status" value="1"/>
</dbReference>
<dbReference type="Gene3D" id="3.40.50.12780">
    <property type="entry name" value="N-terminal domain of ligase-like"/>
    <property type="match status" value="1"/>
</dbReference>
<dbReference type="InterPro" id="IPR042099">
    <property type="entry name" value="ANL_N_sf"/>
</dbReference>
<dbReference type="Gene3D" id="3.30.300.30">
    <property type="match status" value="1"/>
</dbReference>
<dbReference type="GO" id="GO:0006631">
    <property type="term" value="P:fatty acid metabolic process"/>
    <property type="evidence" value="ECO:0007669"/>
    <property type="project" value="TreeGrafter"/>
</dbReference>
<reference evidence="10" key="2">
    <citation type="submission" date="2022-10" db="EMBL/GenBank/DDBJ databases">
        <authorList>
            <consortium name="ENA_rothamsted_submissions"/>
            <consortium name="culmorum"/>
            <person name="King R."/>
        </authorList>
    </citation>
    <scope>NUCLEOTIDE SEQUENCE</scope>
</reference>
<dbReference type="SUPFAM" id="SSF56801">
    <property type="entry name" value="Acetyl-CoA synthetase-like"/>
    <property type="match status" value="1"/>
</dbReference>
<dbReference type="InterPro" id="IPR025110">
    <property type="entry name" value="AMP-bd_C"/>
</dbReference>
<evidence type="ECO:0000259" key="8">
    <source>
        <dbReference type="Pfam" id="PF00501"/>
    </source>
</evidence>
<dbReference type="FunFam" id="3.30.300.30:FF:000008">
    <property type="entry name" value="2,3-dihydroxybenzoate-AMP ligase"/>
    <property type="match status" value="1"/>
</dbReference>
<dbReference type="PANTHER" id="PTHR43201">
    <property type="entry name" value="ACYL-COA SYNTHETASE"/>
    <property type="match status" value="1"/>
</dbReference>
<dbReference type="FunFam" id="3.40.50.12780:FF:000003">
    <property type="entry name" value="Long-chain-fatty-acid--CoA ligase FadD"/>
    <property type="match status" value="1"/>
</dbReference>
<organism evidence="10 11">
    <name type="scientific">Chironomus riparius</name>
    <dbReference type="NCBI Taxonomy" id="315576"/>
    <lineage>
        <taxon>Eukaryota</taxon>
        <taxon>Metazoa</taxon>
        <taxon>Ecdysozoa</taxon>
        <taxon>Arthropoda</taxon>
        <taxon>Hexapoda</taxon>
        <taxon>Insecta</taxon>
        <taxon>Pterygota</taxon>
        <taxon>Neoptera</taxon>
        <taxon>Endopterygota</taxon>
        <taxon>Diptera</taxon>
        <taxon>Nematocera</taxon>
        <taxon>Chironomoidea</taxon>
        <taxon>Chironomidae</taxon>
        <taxon>Chironominae</taxon>
        <taxon>Chironomus</taxon>
    </lineage>
</organism>
<evidence type="ECO:0000256" key="5">
    <source>
        <dbReference type="ARBA" id="ARBA00039638"/>
    </source>
</evidence>
<dbReference type="InterPro" id="IPR045851">
    <property type="entry name" value="AMP-bd_C_sf"/>
</dbReference>
<accession>A0A9N9RIB2</accession>
<evidence type="ECO:0000313" key="11">
    <source>
        <dbReference type="Proteomes" id="UP001153620"/>
    </source>
</evidence>
<keyword evidence="2" id="KW-0436">Ligase</keyword>
<dbReference type="Pfam" id="PF00501">
    <property type="entry name" value="AMP-binding"/>
    <property type="match status" value="1"/>
</dbReference>
<dbReference type="PROSITE" id="PS00455">
    <property type="entry name" value="AMP_BINDING"/>
    <property type="match status" value="1"/>
</dbReference>
<dbReference type="Pfam" id="PF13193">
    <property type="entry name" value="AMP-binding_C"/>
    <property type="match status" value="1"/>
</dbReference>
<reference evidence="10" key="1">
    <citation type="submission" date="2022-01" db="EMBL/GenBank/DDBJ databases">
        <authorList>
            <person name="King R."/>
        </authorList>
    </citation>
    <scope>NUCLEOTIDE SEQUENCE</scope>
</reference>
<keyword evidence="11" id="KW-1185">Reference proteome</keyword>
<dbReference type="Proteomes" id="UP001153620">
    <property type="component" value="Chromosome 1"/>
</dbReference>
<dbReference type="OrthoDB" id="10253115at2759"/>
<proteinExistence type="inferred from homology"/>